<evidence type="ECO:0000313" key="3">
    <source>
        <dbReference type="Proteomes" id="UP001633002"/>
    </source>
</evidence>
<evidence type="ECO:0000313" key="2">
    <source>
        <dbReference type="EMBL" id="KAL3675693.1"/>
    </source>
</evidence>
<evidence type="ECO:0000256" key="1">
    <source>
        <dbReference type="SAM" id="MobiDB-lite"/>
    </source>
</evidence>
<proteinExistence type="predicted"/>
<dbReference type="AlphaFoldDB" id="A0ABD3G973"/>
<accession>A0ABD3G973</accession>
<feature type="region of interest" description="Disordered" evidence="1">
    <location>
        <begin position="17"/>
        <end position="65"/>
    </location>
</feature>
<name>A0ABD3G973_9MARC</name>
<sequence length="134" mass="15195">MEEAINLAINLAHDYFENPNASTTPSVSTSNSSSGELRGSPPKCSRSRGERGVPSGHRDETSRRRRISFYRVRRTSISHLASGWDVFVKPCSPIAPLRVIQWSRERSKFVKSRGNNERLYKELRLAFGALQVFE</sequence>
<gene>
    <name evidence="2" type="ORF">R1sor_025641</name>
</gene>
<feature type="compositionally biased region" description="Low complexity" evidence="1">
    <location>
        <begin position="18"/>
        <end position="34"/>
    </location>
</feature>
<protein>
    <submittedName>
        <fullName evidence="2">Uncharacterized protein</fullName>
    </submittedName>
</protein>
<comment type="caution">
    <text evidence="2">The sequence shown here is derived from an EMBL/GenBank/DDBJ whole genome shotgun (WGS) entry which is preliminary data.</text>
</comment>
<feature type="compositionally biased region" description="Basic and acidic residues" evidence="1">
    <location>
        <begin position="47"/>
        <end position="62"/>
    </location>
</feature>
<keyword evidence="3" id="KW-1185">Reference proteome</keyword>
<dbReference type="Proteomes" id="UP001633002">
    <property type="component" value="Unassembled WGS sequence"/>
</dbReference>
<dbReference type="EMBL" id="JBJQOH010000008">
    <property type="protein sequence ID" value="KAL3675693.1"/>
    <property type="molecule type" value="Genomic_DNA"/>
</dbReference>
<reference evidence="2 3" key="1">
    <citation type="submission" date="2024-09" db="EMBL/GenBank/DDBJ databases">
        <title>Chromosome-scale assembly of Riccia sorocarpa.</title>
        <authorList>
            <person name="Paukszto L."/>
        </authorList>
    </citation>
    <scope>NUCLEOTIDE SEQUENCE [LARGE SCALE GENOMIC DNA]</scope>
    <source>
        <strain evidence="2">LP-2024</strain>
        <tissue evidence="2">Aerial parts of the thallus</tissue>
    </source>
</reference>
<organism evidence="2 3">
    <name type="scientific">Riccia sorocarpa</name>
    <dbReference type="NCBI Taxonomy" id="122646"/>
    <lineage>
        <taxon>Eukaryota</taxon>
        <taxon>Viridiplantae</taxon>
        <taxon>Streptophyta</taxon>
        <taxon>Embryophyta</taxon>
        <taxon>Marchantiophyta</taxon>
        <taxon>Marchantiopsida</taxon>
        <taxon>Marchantiidae</taxon>
        <taxon>Marchantiales</taxon>
        <taxon>Ricciaceae</taxon>
        <taxon>Riccia</taxon>
    </lineage>
</organism>